<dbReference type="EMBL" id="BMHT01000007">
    <property type="protein sequence ID" value="GGF22456.1"/>
    <property type="molecule type" value="Genomic_DNA"/>
</dbReference>
<feature type="domain" description="DUF1508" evidence="1">
    <location>
        <begin position="15"/>
        <end position="53"/>
    </location>
</feature>
<dbReference type="RefSeq" id="WP_188815596.1">
    <property type="nucleotide sequence ID" value="NZ_BMHT01000007.1"/>
</dbReference>
<organism evidence="2 3">
    <name type="scientific">Hymenobacter cavernae</name>
    <dbReference type="NCBI Taxonomy" id="2044852"/>
    <lineage>
        <taxon>Bacteria</taxon>
        <taxon>Pseudomonadati</taxon>
        <taxon>Bacteroidota</taxon>
        <taxon>Cytophagia</taxon>
        <taxon>Cytophagales</taxon>
        <taxon>Hymenobacteraceae</taxon>
        <taxon>Hymenobacter</taxon>
    </lineage>
</organism>
<dbReference type="Pfam" id="PF07411">
    <property type="entry name" value="DUF1508"/>
    <property type="match status" value="1"/>
</dbReference>
<protein>
    <recommendedName>
        <fullName evidence="1">DUF1508 domain-containing protein</fullName>
    </recommendedName>
</protein>
<evidence type="ECO:0000313" key="2">
    <source>
        <dbReference type="EMBL" id="GGF22456.1"/>
    </source>
</evidence>
<proteinExistence type="predicted"/>
<dbReference type="InterPro" id="IPR036913">
    <property type="entry name" value="YegP-like_sf"/>
</dbReference>
<dbReference type="Gene3D" id="2.30.29.80">
    <property type="match status" value="1"/>
</dbReference>
<evidence type="ECO:0000313" key="3">
    <source>
        <dbReference type="Proteomes" id="UP000632273"/>
    </source>
</evidence>
<comment type="caution">
    <text evidence="2">The sequence shown here is derived from an EMBL/GenBank/DDBJ whole genome shotgun (WGS) entry which is preliminary data.</text>
</comment>
<dbReference type="Proteomes" id="UP000632273">
    <property type="component" value="Unassembled WGS sequence"/>
</dbReference>
<dbReference type="SUPFAM" id="SSF160113">
    <property type="entry name" value="YegP-like"/>
    <property type="match status" value="1"/>
</dbReference>
<reference evidence="3" key="1">
    <citation type="journal article" date="2019" name="Int. J. Syst. Evol. Microbiol.">
        <title>The Global Catalogue of Microorganisms (GCM) 10K type strain sequencing project: providing services to taxonomists for standard genome sequencing and annotation.</title>
        <authorList>
            <consortium name="The Broad Institute Genomics Platform"/>
            <consortium name="The Broad Institute Genome Sequencing Center for Infectious Disease"/>
            <person name="Wu L."/>
            <person name="Ma J."/>
        </authorList>
    </citation>
    <scope>NUCLEOTIDE SEQUENCE [LARGE SCALE GENOMIC DNA]</scope>
    <source>
        <strain evidence="3">CGMCC 1.15197</strain>
    </source>
</reference>
<dbReference type="InterPro" id="IPR010879">
    <property type="entry name" value="DUF1508"/>
</dbReference>
<gene>
    <name evidence="2" type="ORF">GCM10011383_37610</name>
</gene>
<keyword evidence="3" id="KW-1185">Reference proteome</keyword>
<name>A0ABQ1UM67_9BACT</name>
<accession>A0ABQ1UM67</accession>
<sequence>MAQGRSYWEIYKAIDDSGTFQFSLIARNGTVVLNSHKNYSTVRGCQTAINNILKDLCGTQPLQIVDKTE</sequence>
<evidence type="ECO:0000259" key="1">
    <source>
        <dbReference type="Pfam" id="PF07411"/>
    </source>
</evidence>